<dbReference type="PATRIC" id="fig|1454001.3.peg.2855"/>
<evidence type="ECO:0000313" key="1">
    <source>
        <dbReference type="EMBL" id="EXI66064.1"/>
    </source>
</evidence>
<dbReference type="Proteomes" id="UP000020218">
    <property type="component" value="Unassembled WGS sequence"/>
</dbReference>
<keyword evidence="2" id="KW-1185">Reference proteome</keyword>
<organism evidence="1 2">
    <name type="scientific">Candidatus Accumulibacter adjunctus</name>
    <dbReference type="NCBI Taxonomy" id="1454001"/>
    <lineage>
        <taxon>Bacteria</taxon>
        <taxon>Pseudomonadati</taxon>
        <taxon>Pseudomonadota</taxon>
        <taxon>Betaproteobacteria</taxon>
        <taxon>Candidatus Accumulibacter</taxon>
    </lineage>
</organism>
<evidence type="ECO:0000313" key="2">
    <source>
        <dbReference type="Proteomes" id="UP000020218"/>
    </source>
</evidence>
<reference evidence="1" key="1">
    <citation type="submission" date="2014-02" db="EMBL/GenBank/DDBJ databases">
        <title>Expanding our view of genomic diversity in Candidatus Accumulibacter clades.</title>
        <authorList>
            <person name="Skennerton C.T."/>
            <person name="Barr J.J."/>
            <person name="Slater F.R."/>
            <person name="Bond P.L."/>
            <person name="Tyson G.W."/>
        </authorList>
    </citation>
    <scope>NUCLEOTIDE SEQUENCE [LARGE SCALE GENOMIC DNA]</scope>
</reference>
<comment type="caution">
    <text evidence="1">The sequence shown here is derived from an EMBL/GenBank/DDBJ whole genome shotgun (WGS) entry which is preliminary data.</text>
</comment>
<proteinExistence type="predicted"/>
<name>A0A011PIH5_9PROT</name>
<dbReference type="STRING" id="1454001.AW08_02803"/>
<gene>
    <name evidence="1" type="ORF">AW08_02803</name>
</gene>
<dbReference type="AlphaFoldDB" id="A0A011PIH5"/>
<accession>A0A011PIH5</accession>
<sequence length="52" mass="5729">MSEFKLNCERFLATTRQHLFSGEPAAGASLESREDDAAVHCGRAEHRAHNCA</sequence>
<protein>
    <submittedName>
        <fullName evidence="1">Uncharacterized protein</fullName>
    </submittedName>
</protein>
<dbReference type="EMBL" id="JFAX01000017">
    <property type="protein sequence ID" value="EXI66064.1"/>
    <property type="molecule type" value="Genomic_DNA"/>
</dbReference>